<dbReference type="GO" id="GO:0098552">
    <property type="term" value="C:side of membrane"/>
    <property type="evidence" value="ECO:0007669"/>
    <property type="project" value="UniProtKB-KW"/>
</dbReference>
<dbReference type="GO" id="GO:0046872">
    <property type="term" value="F:metal ion binding"/>
    <property type="evidence" value="ECO:0007669"/>
    <property type="project" value="UniProtKB-UniRule"/>
</dbReference>
<dbReference type="InterPro" id="IPR049326">
    <property type="entry name" value="Rhodopsin_dom_fungi"/>
</dbReference>
<keyword evidence="19" id="KW-1185">Reference proteome</keyword>
<dbReference type="PANTHER" id="PTHR33048">
    <property type="entry name" value="PTH11-LIKE INTEGRAL MEMBRANE PROTEIN (AFU_ORTHOLOGUE AFUA_5G11245)"/>
    <property type="match status" value="1"/>
</dbReference>
<evidence type="ECO:0000256" key="1">
    <source>
        <dbReference type="ARBA" id="ARBA00004141"/>
    </source>
</evidence>
<keyword evidence="7 15" id="KW-0812">Transmembrane</keyword>
<dbReference type="PANTHER" id="PTHR33048:SF143">
    <property type="entry name" value="EXTRACELLULAR MEMBRANE PROTEIN CFEM DOMAIN-CONTAINING PROTEIN-RELATED"/>
    <property type="match status" value="1"/>
</dbReference>
<dbReference type="InterPro" id="IPR008427">
    <property type="entry name" value="Extracellular_membr_CFEM_dom"/>
</dbReference>
<dbReference type="GO" id="GO:0005576">
    <property type="term" value="C:extracellular region"/>
    <property type="evidence" value="ECO:0007669"/>
    <property type="project" value="UniProtKB-SubCell"/>
</dbReference>
<evidence type="ECO:0000256" key="14">
    <source>
        <dbReference type="PROSITE-ProRule" id="PRU01356"/>
    </source>
</evidence>
<keyword evidence="6" id="KW-0325">Glycoprotein</keyword>
<feature type="disulfide bond" evidence="14">
    <location>
        <begin position="56"/>
        <end position="89"/>
    </location>
</feature>
<sequence length="450" mass="49677">MMLLLRRAFLLWVLCLVSMTLSQETHAPNVPACAANCLVGGFSTKFCAPTDKVCICTNDQFKANVTACIAVSCTIPESLAAKNASAISCGAPVRAHGEKYIMLSNIMVAFAAAFVAMRFAFKFVVAQLDIGMDDWSVLACLIAATPNAVITVFGTVKNGLGRDIWTLTPAEITEMLKYFYVMASLYFTQVALLKLTLIFFYIRVFPSKGVQRLLWGTVVFVALWGFSYVIVAIFQCRPIRYFWTKWDGLHNGTCLDINAITASNAGLSIALDLWILGIPLWQLYGLKLHWKKKFGVALMFCVGTFVTIVSILRLRALVHFAESDNASWEFYDVSVWSTIEICVGIMCACLPTLRLLLVRLFPILGGSSARSRANDKYYKYGSNNELKSVGQSHRSHNVNATVSSVSHAGGPNVYKEDDGIMVKTSYTIQRSQVETDEMSLVSHESGKAKS</sequence>
<feature type="transmembrane region" description="Helical" evidence="15">
    <location>
        <begin position="137"/>
        <end position="156"/>
    </location>
</feature>
<name>A0A6A7B5W9_9PLEO</name>
<dbReference type="OrthoDB" id="2496787at2759"/>
<feature type="transmembrane region" description="Helical" evidence="15">
    <location>
        <begin position="334"/>
        <end position="357"/>
    </location>
</feature>
<keyword evidence="14" id="KW-0349">Heme</keyword>
<keyword evidence="10 15" id="KW-0472">Membrane</keyword>
<evidence type="ECO:0000256" key="10">
    <source>
        <dbReference type="ARBA" id="ARBA00023136"/>
    </source>
</evidence>
<feature type="transmembrane region" description="Helical" evidence="15">
    <location>
        <begin position="176"/>
        <end position="201"/>
    </location>
</feature>
<feature type="binding site" description="axial binding residue" evidence="14">
    <location>
        <position position="51"/>
    </location>
    <ligand>
        <name>heme</name>
        <dbReference type="ChEBI" id="CHEBI:30413"/>
    </ligand>
    <ligandPart>
        <name>Fe</name>
        <dbReference type="ChEBI" id="CHEBI:18248"/>
    </ligandPart>
</feature>
<evidence type="ECO:0000256" key="4">
    <source>
        <dbReference type="ARBA" id="ARBA00010031"/>
    </source>
</evidence>
<feature type="transmembrane region" description="Helical" evidence="15">
    <location>
        <begin position="213"/>
        <end position="234"/>
    </location>
</feature>
<evidence type="ECO:0000256" key="11">
    <source>
        <dbReference type="ARBA" id="ARBA00023157"/>
    </source>
</evidence>
<proteinExistence type="inferred from homology"/>
<dbReference type="InterPro" id="IPR052337">
    <property type="entry name" value="SAT4-like"/>
</dbReference>
<evidence type="ECO:0000256" key="12">
    <source>
        <dbReference type="ARBA" id="ARBA00023288"/>
    </source>
</evidence>
<keyword evidence="14" id="KW-0408">Iron</keyword>
<evidence type="ECO:0000256" key="7">
    <source>
        <dbReference type="ARBA" id="ARBA00022692"/>
    </source>
</evidence>
<keyword evidence="6" id="KW-0336">GPI-anchor</keyword>
<feature type="transmembrane region" description="Helical" evidence="15">
    <location>
        <begin position="265"/>
        <end position="284"/>
    </location>
</feature>
<evidence type="ECO:0000256" key="16">
    <source>
        <dbReference type="SAM" id="SignalP"/>
    </source>
</evidence>
<protein>
    <recommendedName>
        <fullName evidence="17">CFEM domain-containing protein</fullName>
    </recommendedName>
</protein>
<evidence type="ECO:0000256" key="15">
    <source>
        <dbReference type="SAM" id="Phobius"/>
    </source>
</evidence>
<dbReference type="PROSITE" id="PS52012">
    <property type="entry name" value="CFEM"/>
    <property type="match status" value="1"/>
</dbReference>
<accession>A0A6A7B5W9</accession>
<feature type="domain" description="CFEM" evidence="17">
    <location>
        <begin position="5"/>
        <end position="116"/>
    </location>
</feature>
<evidence type="ECO:0000256" key="13">
    <source>
        <dbReference type="ARBA" id="ARBA00038359"/>
    </source>
</evidence>
<feature type="transmembrane region" description="Helical" evidence="15">
    <location>
        <begin position="296"/>
        <end position="314"/>
    </location>
</feature>
<evidence type="ECO:0000256" key="8">
    <source>
        <dbReference type="ARBA" id="ARBA00022729"/>
    </source>
</evidence>
<feature type="transmembrane region" description="Helical" evidence="15">
    <location>
        <begin position="100"/>
        <end position="125"/>
    </location>
</feature>
<feature type="disulfide bond" evidence="14">
    <location>
        <begin position="37"/>
        <end position="68"/>
    </location>
</feature>
<comment type="similarity">
    <text evidence="13">Belongs to the SAT4 family.</text>
</comment>
<evidence type="ECO:0000256" key="9">
    <source>
        <dbReference type="ARBA" id="ARBA00022989"/>
    </source>
</evidence>
<keyword evidence="12" id="KW-0449">Lipoprotein</keyword>
<feature type="disulfide bond" evidence="14">
    <location>
        <begin position="47"/>
        <end position="54"/>
    </location>
</feature>
<dbReference type="Pfam" id="PF20684">
    <property type="entry name" value="Fung_rhodopsin"/>
    <property type="match status" value="1"/>
</dbReference>
<keyword evidence="9 15" id="KW-1133">Transmembrane helix</keyword>
<evidence type="ECO:0000256" key="2">
    <source>
        <dbReference type="ARBA" id="ARBA00004589"/>
    </source>
</evidence>
<evidence type="ECO:0000256" key="3">
    <source>
        <dbReference type="ARBA" id="ARBA00004613"/>
    </source>
</evidence>
<keyword evidence="11 14" id="KW-1015">Disulfide bond</keyword>
<feature type="disulfide bond" evidence="14">
    <location>
        <begin position="33"/>
        <end position="73"/>
    </location>
</feature>
<reference evidence="18" key="1">
    <citation type="submission" date="2020-01" db="EMBL/GenBank/DDBJ databases">
        <authorList>
            <consortium name="DOE Joint Genome Institute"/>
            <person name="Haridas S."/>
            <person name="Albert R."/>
            <person name="Binder M."/>
            <person name="Bloem J."/>
            <person name="Labutti K."/>
            <person name="Salamov A."/>
            <person name="Andreopoulos B."/>
            <person name="Baker S.E."/>
            <person name="Barry K."/>
            <person name="Bills G."/>
            <person name="Bluhm B.H."/>
            <person name="Cannon C."/>
            <person name="Castanera R."/>
            <person name="Culley D.E."/>
            <person name="Daum C."/>
            <person name="Ezra D."/>
            <person name="Gonzalez J.B."/>
            <person name="Henrissat B."/>
            <person name="Kuo A."/>
            <person name="Liang C."/>
            <person name="Lipzen A."/>
            <person name="Lutzoni F."/>
            <person name="Magnuson J."/>
            <person name="Mondo S."/>
            <person name="Nolan M."/>
            <person name="Ohm R."/>
            <person name="Pangilinan J."/>
            <person name="Park H.-J."/>
            <person name="Ramirez L."/>
            <person name="Alfaro M."/>
            <person name="Sun H."/>
            <person name="Tritt A."/>
            <person name="Yoshinaga Y."/>
            <person name="Zwiers L.-H."/>
            <person name="Turgeon B.G."/>
            <person name="Goodwin S.B."/>
            <person name="Spatafora J.W."/>
            <person name="Crous P.W."/>
            <person name="Grigoriev I.V."/>
        </authorList>
    </citation>
    <scope>NUCLEOTIDE SEQUENCE</scope>
    <source>
        <strain evidence="18">IPT5</strain>
    </source>
</reference>
<feature type="chain" id="PRO_5025643726" description="CFEM domain-containing protein" evidence="16">
    <location>
        <begin position="23"/>
        <end position="450"/>
    </location>
</feature>
<evidence type="ECO:0000313" key="18">
    <source>
        <dbReference type="EMBL" id="KAF2849815.1"/>
    </source>
</evidence>
<organism evidence="18 19">
    <name type="scientific">Plenodomus tracheiphilus IPT5</name>
    <dbReference type="NCBI Taxonomy" id="1408161"/>
    <lineage>
        <taxon>Eukaryota</taxon>
        <taxon>Fungi</taxon>
        <taxon>Dikarya</taxon>
        <taxon>Ascomycota</taxon>
        <taxon>Pezizomycotina</taxon>
        <taxon>Dothideomycetes</taxon>
        <taxon>Pleosporomycetidae</taxon>
        <taxon>Pleosporales</taxon>
        <taxon>Pleosporineae</taxon>
        <taxon>Leptosphaeriaceae</taxon>
        <taxon>Plenodomus</taxon>
    </lineage>
</organism>
<dbReference type="AlphaFoldDB" id="A0A6A7B5W9"/>
<evidence type="ECO:0000256" key="5">
    <source>
        <dbReference type="ARBA" id="ARBA00022525"/>
    </source>
</evidence>
<keyword evidence="5" id="KW-0964">Secreted</keyword>
<gene>
    <name evidence="18" type="ORF">T440DRAFT_451417</name>
</gene>
<keyword evidence="14" id="KW-0479">Metal-binding</keyword>
<feature type="signal peptide" evidence="16">
    <location>
        <begin position="1"/>
        <end position="22"/>
    </location>
</feature>
<dbReference type="EMBL" id="MU006309">
    <property type="protein sequence ID" value="KAF2849815.1"/>
    <property type="molecule type" value="Genomic_DNA"/>
</dbReference>
<keyword evidence="8 16" id="KW-0732">Signal</keyword>
<dbReference type="Proteomes" id="UP000799423">
    <property type="component" value="Unassembled WGS sequence"/>
</dbReference>
<dbReference type="Pfam" id="PF05730">
    <property type="entry name" value="CFEM"/>
    <property type="match status" value="1"/>
</dbReference>
<evidence type="ECO:0000259" key="17">
    <source>
        <dbReference type="PROSITE" id="PS52012"/>
    </source>
</evidence>
<comment type="similarity">
    <text evidence="4">Belongs to the RBT5 family.</text>
</comment>
<comment type="subcellular location">
    <subcellularLocation>
        <location evidence="2">Membrane</location>
        <topology evidence="2">Lipid-anchor</topology>
        <topology evidence="2">GPI-anchor</topology>
    </subcellularLocation>
    <subcellularLocation>
        <location evidence="1">Membrane</location>
        <topology evidence="1">Multi-pass membrane protein</topology>
    </subcellularLocation>
    <subcellularLocation>
        <location evidence="3">Secreted</location>
    </subcellularLocation>
</comment>
<evidence type="ECO:0000256" key="6">
    <source>
        <dbReference type="ARBA" id="ARBA00022622"/>
    </source>
</evidence>
<evidence type="ECO:0000313" key="19">
    <source>
        <dbReference type="Proteomes" id="UP000799423"/>
    </source>
</evidence>